<gene>
    <name evidence="1" type="ORF">C1645_758559</name>
</gene>
<name>A0A397TJE7_9GLOM</name>
<proteinExistence type="predicted"/>
<reference evidence="1 2" key="1">
    <citation type="submission" date="2018-06" db="EMBL/GenBank/DDBJ databases">
        <title>Comparative genomics reveals the genomic features of Rhizophagus irregularis, R. cerebriforme, R. diaphanum and Gigaspora rosea, and their symbiotic lifestyle signature.</title>
        <authorList>
            <person name="Morin E."/>
            <person name="San Clemente H."/>
            <person name="Chen E.C.H."/>
            <person name="De La Providencia I."/>
            <person name="Hainaut M."/>
            <person name="Kuo A."/>
            <person name="Kohler A."/>
            <person name="Murat C."/>
            <person name="Tang N."/>
            <person name="Roy S."/>
            <person name="Loubradou J."/>
            <person name="Henrissat B."/>
            <person name="Grigoriev I.V."/>
            <person name="Corradi N."/>
            <person name="Roux C."/>
            <person name="Martin F.M."/>
        </authorList>
    </citation>
    <scope>NUCLEOTIDE SEQUENCE [LARGE SCALE GENOMIC DNA]</scope>
    <source>
        <strain evidence="1 2">DAOM 227022</strain>
    </source>
</reference>
<organism evidence="1 2">
    <name type="scientific">Glomus cerebriforme</name>
    <dbReference type="NCBI Taxonomy" id="658196"/>
    <lineage>
        <taxon>Eukaryota</taxon>
        <taxon>Fungi</taxon>
        <taxon>Fungi incertae sedis</taxon>
        <taxon>Mucoromycota</taxon>
        <taxon>Glomeromycotina</taxon>
        <taxon>Glomeromycetes</taxon>
        <taxon>Glomerales</taxon>
        <taxon>Glomeraceae</taxon>
        <taxon>Glomus</taxon>
    </lineage>
</organism>
<protein>
    <submittedName>
        <fullName evidence="1">Uncharacterized protein</fullName>
    </submittedName>
</protein>
<evidence type="ECO:0000313" key="1">
    <source>
        <dbReference type="EMBL" id="RIA94994.1"/>
    </source>
</evidence>
<accession>A0A397TJE7</accession>
<comment type="caution">
    <text evidence="1">The sequence shown here is derived from an EMBL/GenBank/DDBJ whole genome shotgun (WGS) entry which is preliminary data.</text>
</comment>
<dbReference type="PANTHER" id="PTHR34213:SF2">
    <property type="entry name" value="NUCLEAR TRANSPORT FACTOR 2 (NTF2) FAMILY PROTEIN"/>
    <property type="match status" value="1"/>
</dbReference>
<dbReference type="OrthoDB" id="2400485at2759"/>
<dbReference type="Proteomes" id="UP000265703">
    <property type="component" value="Unassembled WGS sequence"/>
</dbReference>
<evidence type="ECO:0000313" key="2">
    <source>
        <dbReference type="Proteomes" id="UP000265703"/>
    </source>
</evidence>
<dbReference type="EMBL" id="QKYT01000069">
    <property type="protein sequence ID" value="RIA94994.1"/>
    <property type="molecule type" value="Genomic_DNA"/>
</dbReference>
<keyword evidence="2" id="KW-1185">Reference proteome</keyword>
<dbReference type="STRING" id="658196.A0A397TJE7"/>
<dbReference type="AlphaFoldDB" id="A0A397TJE7"/>
<dbReference type="PANTHER" id="PTHR34213">
    <property type="entry name" value="NUCLEAR TRANSPORT FACTOR 2 (NTF2) FAMILY PROTEIN"/>
    <property type="match status" value="1"/>
</dbReference>
<sequence>MYRIISAVTSPAETASSLSSSIQSTFTTTSSTITNKVADNYNKLNESYPYLSSSLSNPRSTIKSTLNSGTDYIYSIPSSIGNTVHSYTSIFEPVDESEEREITRTPPNENLDDNVIPLRDDRIEIVNHILSLYSCKISKECFKHYDDEVVFEDPLMYVTGLSNLKAQFYAMQKLFLKSSTVNYKILENTRNVLKMSLSQRYVLPFISRAVLINSVIILEFNENDKISKHSDLWAGKPVGKEGVSIFKRNLSFFFLDLSNLSPIYFI</sequence>